<protein>
    <recommendedName>
        <fullName evidence="1">ATPase BadF/BadG/BcrA/BcrD type domain-containing protein</fullName>
    </recommendedName>
</protein>
<proteinExistence type="predicted"/>
<organism evidence="2 3">
    <name type="scientific">Microbacterium resistens</name>
    <dbReference type="NCBI Taxonomy" id="156977"/>
    <lineage>
        <taxon>Bacteria</taxon>
        <taxon>Bacillati</taxon>
        <taxon>Actinomycetota</taxon>
        <taxon>Actinomycetes</taxon>
        <taxon>Micrococcales</taxon>
        <taxon>Microbacteriaceae</taxon>
        <taxon>Microbacterium</taxon>
    </lineage>
</organism>
<evidence type="ECO:0000313" key="3">
    <source>
        <dbReference type="Proteomes" id="UP001199642"/>
    </source>
</evidence>
<dbReference type="EMBL" id="CP082781">
    <property type="protein sequence ID" value="UGS28168.1"/>
    <property type="molecule type" value="Genomic_DNA"/>
</dbReference>
<dbReference type="Gene3D" id="3.30.420.40">
    <property type="match status" value="2"/>
</dbReference>
<feature type="domain" description="ATPase BadF/BadG/BcrA/BcrD type" evidence="1">
    <location>
        <begin position="89"/>
        <end position="296"/>
    </location>
</feature>
<dbReference type="PANTHER" id="PTHR43190">
    <property type="entry name" value="N-ACETYL-D-GLUCOSAMINE KINASE"/>
    <property type="match status" value="1"/>
</dbReference>
<dbReference type="InterPro" id="IPR002731">
    <property type="entry name" value="ATPase_BadF"/>
</dbReference>
<dbReference type="SUPFAM" id="SSF53067">
    <property type="entry name" value="Actin-like ATPase domain"/>
    <property type="match status" value="2"/>
</dbReference>
<dbReference type="RefSeq" id="WP_231821329.1">
    <property type="nucleotide sequence ID" value="NZ_CP082781.1"/>
</dbReference>
<gene>
    <name evidence="2" type="ORF">K8F61_08425</name>
</gene>
<dbReference type="Proteomes" id="UP001199642">
    <property type="component" value="Chromosome"/>
</dbReference>
<dbReference type="PANTHER" id="PTHR43190:SF3">
    <property type="entry name" value="N-ACETYL-D-GLUCOSAMINE KINASE"/>
    <property type="match status" value="1"/>
</dbReference>
<reference evidence="2 3" key="1">
    <citation type="submission" date="2023-01" db="EMBL/GenBank/DDBJ databases">
        <title>Characterization of estradiol degrading bacteria Microbacterium sp. MZT7 and reveal degrading genes through genome analysis.</title>
        <authorList>
            <person name="Hao P."/>
            <person name="Gao Y."/>
        </authorList>
    </citation>
    <scope>NUCLEOTIDE SEQUENCE [LARGE SCALE GENOMIC DNA]</scope>
    <source>
        <strain evidence="2 3">MZT7</strain>
    </source>
</reference>
<dbReference type="InterPro" id="IPR052519">
    <property type="entry name" value="Euk-type_GlcNAc_Kinase"/>
</dbReference>
<evidence type="ECO:0000259" key="1">
    <source>
        <dbReference type="Pfam" id="PF01869"/>
    </source>
</evidence>
<evidence type="ECO:0000313" key="2">
    <source>
        <dbReference type="EMBL" id="UGS28168.1"/>
    </source>
</evidence>
<accession>A0ABY3RVR5</accession>
<dbReference type="InterPro" id="IPR043129">
    <property type="entry name" value="ATPase_NBD"/>
</dbReference>
<sequence length="311" mass="30811">MTSSATIAIDLGKSRCRARRIGSEETADGPGSPGLAAAGGVDAALAAILPLLSELGVSAARGAADDGVLRIGIGAAGAWASPEGAQALSEAVHARTGAEVATASDVVTAHAGALAGSPGVLLIAGTGAVALGLNARDARLIDGWGPELGDLGSGSWLGREAVRAVLRERDGLGPRTALTPALHAHIAETSDGRELTPIAWLAGPIPVARRLATAAPLVLDLADAGDPAALAIRDEGVRLLVETAVAAADGARAVALHGGLTDHAGYRSSLVAALAARDHVVRDSAGDALDGAALIAARAADLHERYVHRAG</sequence>
<keyword evidence="3" id="KW-1185">Reference proteome</keyword>
<dbReference type="Pfam" id="PF01869">
    <property type="entry name" value="BcrAD_BadFG"/>
    <property type="match status" value="1"/>
</dbReference>
<name>A0ABY3RVR5_9MICO</name>